<keyword evidence="2" id="KW-1003">Cell membrane</keyword>
<dbReference type="OrthoDB" id="9804822at2"/>
<organism evidence="7 8">
    <name type="scientific">Neisseria arctica</name>
    <dbReference type="NCBI Taxonomy" id="1470200"/>
    <lineage>
        <taxon>Bacteria</taxon>
        <taxon>Pseudomonadati</taxon>
        <taxon>Pseudomonadota</taxon>
        <taxon>Betaproteobacteria</taxon>
        <taxon>Neisseriales</taxon>
        <taxon>Neisseriaceae</taxon>
        <taxon>Neisseria</taxon>
    </lineage>
</organism>
<dbReference type="EMBL" id="JTDO01000017">
    <property type="protein sequence ID" value="KLT72198.1"/>
    <property type="molecule type" value="Genomic_DNA"/>
</dbReference>
<dbReference type="PATRIC" id="fig|1470200.3.peg.851"/>
<evidence type="ECO:0000256" key="4">
    <source>
        <dbReference type="ARBA" id="ARBA00022989"/>
    </source>
</evidence>
<dbReference type="GO" id="GO:0005886">
    <property type="term" value="C:plasma membrane"/>
    <property type="evidence" value="ECO:0007669"/>
    <property type="project" value="UniProtKB-SubCell"/>
</dbReference>
<dbReference type="InterPro" id="IPR001123">
    <property type="entry name" value="LeuE-type"/>
</dbReference>
<sequence>MQELLAVAAITILAVISPGGDFAMVTRNSYLYGRRAGILTSFGIASAVWIHVGYTLLGVSILLLKFPMLFHAVKFFGAVYLVYIGFTTCRYRLVSSGLNTTSDTLSDSAAFKSGFITNAFNPKTTLFVLSTFTQIVRPDTPIAVQAGYGLFVSAAHLVWFVFVTFVLSSPNIRHALLQRQKYVNRVIGCILILLGLLLLFSSAGQV</sequence>
<dbReference type="Pfam" id="PF01810">
    <property type="entry name" value="LysE"/>
    <property type="match status" value="1"/>
</dbReference>
<evidence type="ECO:0000313" key="7">
    <source>
        <dbReference type="EMBL" id="KLT72198.1"/>
    </source>
</evidence>
<evidence type="ECO:0000256" key="3">
    <source>
        <dbReference type="ARBA" id="ARBA00022692"/>
    </source>
</evidence>
<keyword evidence="3 6" id="KW-0812">Transmembrane</keyword>
<accession>A0A0J1C1P8</accession>
<comment type="subcellular location">
    <subcellularLocation>
        <location evidence="1">Cell membrane</location>
        <topology evidence="1">Multi-pass membrane protein</topology>
    </subcellularLocation>
</comment>
<feature type="transmembrane region" description="Helical" evidence="6">
    <location>
        <begin position="148"/>
        <end position="170"/>
    </location>
</feature>
<dbReference type="STRING" id="1470200.PL75_09315"/>
<keyword evidence="5 6" id="KW-0472">Membrane</keyword>
<keyword evidence="8" id="KW-1185">Reference proteome</keyword>
<evidence type="ECO:0000313" key="8">
    <source>
        <dbReference type="Proteomes" id="UP000036027"/>
    </source>
</evidence>
<dbReference type="PANTHER" id="PTHR30086:SF21">
    <property type="entry name" value="TRANSPORT PROTEIN"/>
    <property type="match status" value="1"/>
</dbReference>
<dbReference type="AlphaFoldDB" id="A0A0J1C1P8"/>
<evidence type="ECO:0000256" key="5">
    <source>
        <dbReference type="ARBA" id="ARBA00023136"/>
    </source>
</evidence>
<dbReference type="PANTHER" id="PTHR30086">
    <property type="entry name" value="ARGININE EXPORTER PROTEIN ARGO"/>
    <property type="match status" value="1"/>
</dbReference>
<evidence type="ECO:0000256" key="6">
    <source>
        <dbReference type="SAM" id="Phobius"/>
    </source>
</evidence>
<keyword evidence="4 6" id="KW-1133">Transmembrane helix</keyword>
<dbReference type="RefSeq" id="WP_047761665.1">
    <property type="nucleotide sequence ID" value="NZ_CP091510.1"/>
</dbReference>
<reference evidence="7 8" key="1">
    <citation type="submission" date="2014-11" db="EMBL/GenBank/DDBJ databases">
        <title>Genome of a novel goose pathogen.</title>
        <authorList>
            <person name="Hansen C.M."/>
            <person name="Hueffer K."/>
            <person name="Choi S.C."/>
        </authorList>
    </citation>
    <scope>NUCLEOTIDE SEQUENCE [LARGE SCALE GENOMIC DNA]</scope>
    <source>
        <strain evidence="7 8">KH1503</strain>
    </source>
</reference>
<evidence type="ECO:0000256" key="1">
    <source>
        <dbReference type="ARBA" id="ARBA00004651"/>
    </source>
</evidence>
<dbReference type="PIRSF" id="PIRSF006324">
    <property type="entry name" value="LeuE"/>
    <property type="match status" value="1"/>
</dbReference>
<evidence type="ECO:0000256" key="2">
    <source>
        <dbReference type="ARBA" id="ARBA00022475"/>
    </source>
</evidence>
<proteinExistence type="predicted"/>
<name>A0A0J1C1P8_9NEIS</name>
<feature type="transmembrane region" description="Helical" evidence="6">
    <location>
        <begin position="75"/>
        <end position="93"/>
    </location>
</feature>
<dbReference type="GO" id="GO:0015171">
    <property type="term" value="F:amino acid transmembrane transporter activity"/>
    <property type="evidence" value="ECO:0007669"/>
    <property type="project" value="TreeGrafter"/>
</dbReference>
<dbReference type="Proteomes" id="UP000036027">
    <property type="component" value="Unassembled WGS sequence"/>
</dbReference>
<gene>
    <name evidence="7" type="ORF">PL75_09315</name>
</gene>
<comment type="caution">
    <text evidence="7">The sequence shown here is derived from an EMBL/GenBank/DDBJ whole genome shotgun (WGS) entry which is preliminary data.</text>
</comment>
<protein>
    <submittedName>
        <fullName evidence="7">Lysine transporter LysE</fullName>
    </submittedName>
</protein>
<feature type="transmembrane region" description="Helical" evidence="6">
    <location>
        <begin position="182"/>
        <end position="203"/>
    </location>
</feature>
<feature type="transmembrane region" description="Helical" evidence="6">
    <location>
        <begin position="39"/>
        <end position="63"/>
    </location>
</feature>